<comment type="caution">
    <text evidence="1">The sequence shown here is derived from an EMBL/GenBank/DDBJ whole genome shotgun (WGS) entry which is preliminary data.</text>
</comment>
<reference evidence="1" key="1">
    <citation type="submission" date="2021-02" db="EMBL/GenBank/DDBJ databases">
        <authorList>
            <person name="Nowell W R."/>
        </authorList>
    </citation>
    <scope>NUCLEOTIDE SEQUENCE</scope>
</reference>
<protein>
    <submittedName>
        <fullName evidence="1">Uncharacterized protein</fullName>
    </submittedName>
</protein>
<dbReference type="EMBL" id="CAJOAX010030241">
    <property type="protein sequence ID" value="CAF4242444.1"/>
    <property type="molecule type" value="Genomic_DNA"/>
</dbReference>
<evidence type="ECO:0000313" key="2">
    <source>
        <dbReference type="Proteomes" id="UP000663823"/>
    </source>
</evidence>
<dbReference type="Proteomes" id="UP000663823">
    <property type="component" value="Unassembled WGS sequence"/>
</dbReference>
<evidence type="ECO:0000313" key="1">
    <source>
        <dbReference type="EMBL" id="CAF4242444.1"/>
    </source>
</evidence>
<gene>
    <name evidence="1" type="ORF">OTI717_LOCUS40137</name>
</gene>
<sequence>PMPMPQFLPTHPNNTMLTKLDDLLGKITKVNNHLSSLELKYNNFEQFMNEKKENDLLIKQNLNLLSKQSVGLKKDLVQHNLLIERHEKFFMKLIVPIFEDLFGLIASQNQDKKGNILDPDLKLKLERYLTQMEKAKEGKYYIN</sequence>
<organism evidence="1 2">
    <name type="scientific">Rotaria sordida</name>
    <dbReference type="NCBI Taxonomy" id="392033"/>
    <lineage>
        <taxon>Eukaryota</taxon>
        <taxon>Metazoa</taxon>
        <taxon>Spiralia</taxon>
        <taxon>Gnathifera</taxon>
        <taxon>Rotifera</taxon>
        <taxon>Eurotatoria</taxon>
        <taxon>Bdelloidea</taxon>
        <taxon>Philodinida</taxon>
        <taxon>Philodinidae</taxon>
        <taxon>Rotaria</taxon>
    </lineage>
</organism>
<dbReference type="AlphaFoldDB" id="A0A820E3H5"/>
<feature type="non-terminal residue" evidence="1">
    <location>
        <position position="1"/>
    </location>
</feature>
<proteinExistence type="predicted"/>
<name>A0A820E3H5_9BILA</name>
<accession>A0A820E3H5</accession>